<keyword evidence="3" id="KW-1185">Reference proteome</keyword>
<evidence type="ECO:0000256" key="1">
    <source>
        <dbReference type="SAM" id="SignalP"/>
    </source>
</evidence>
<reference evidence="3" key="1">
    <citation type="submission" date="2016-10" db="EMBL/GenBank/DDBJ databases">
        <authorList>
            <person name="Varghese N."/>
        </authorList>
    </citation>
    <scope>NUCLEOTIDE SEQUENCE [LARGE SCALE GENOMIC DNA]</scope>
    <source>
        <strain evidence="3">DSM 45096 / BCRC 16803 / CGMCC 4.1857 / CIP 109030 / JCM 12277 / KCTC 19219 / NBRC 100920 / 33214</strain>
    </source>
</reference>
<organism evidence="2 3">
    <name type="scientific">Streptacidiphilus jiangxiensis</name>
    <dbReference type="NCBI Taxonomy" id="235985"/>
    <lineage>
        <taxon>Bacteria</taxon>
        <taxon>Bacillati</taxon>
        <taxon>Actinomycetota</taxon>
        <taxon>Actinomycetes</taxon>
        <taxon>Kitasatosporales</taxon>
        <taxon>Streptomycetaceae</taxon>
        <taxon>Streptacidiphilus</taxon>
    </lineage>
</organism>
<sequence>MASRSSHAGVVTLAAVGAVAMAGLSAWATSSPDGAADASAAGSTAVTGDVLVGVDGRTLTASVFWNGCEDRPTLVAAETSSAVTLQVVRHRHAPPDAVCDNGQAQHLSVSLDHPLGNRSLGGPGHTSDTSTFMAKDLRQPGYLPAGYSPTSDVMANVDSATVHVDRDGAHFLTSPTPSWERGYASGHEGILIITETVGESTPTTGASVSVNGHLGHFTVRPATGRQLGETLSWFDGTYTMTIQEQDPDLTEADVLWIAQGLH</sequence>
<gene>
    <name evidence="2" type="ORF">SAMN05414137_13421</name>
</gene>
<evidence type="ECO:0000313" key="3">
    <source>
        <dbReference type="Proteomes" id="UP000183015"/>
    </source>
</evidence>
<dbReference type="EMBL" id="FOAZ01000034">
    <property type="protein sequence ID" value="SEM55895.1"/>
    <property type="molecule type" value="Genomic_DNA"/>
</dbReference>
<keyword evidence="1" id="KW-0732">Signal</keyword>
<proteinExistence type="predicted"/>
<dbReference type="Proteomes" id="UP000183015">
    <property type="component" value="Unassembled WGS sequence"/>
</dbReference>
<accession>A0A1H7ZCA4</accession>
<name>A0A1H7ZCA4_STRJI</name>
<protein>
    <submittedName>
        <fullName evidence="2">Uncharacterized protein</fullName>
    </submittedName>
</protein>
<feature type="chain" id="PRO_5010285696" evidence="1">
    <location>
        <begin position="29"/>
        <end position="262"/>
    </location>
</feature>
<feature type="signal peptide" evidence="1">
    <location>
        <begin position="1"/>
        <end position="28"/>
    </location>
</feature>
<evidence type="ECO:0000313" key="2">
    <source>
        <dbReference type="EMBL" id="SEM55895.1"/>
    </source>
</evidence>
<dbReference type="STRING" id="235985.SAMN05414137_13421"/>
<dbReference type="AlphaFoldDB" id="A0A1H7ZCA4"/>